<evidence type="ECO:0000313" key="2">
    <source>
        <dbReference type="EMBL" id="AXS01099.1"/>
    </source>
</evidence>
<accession>A0A0C5AQ79</accession>
<keyword evidence="3" id="KW-1185">Reference proteome</keyword>
<dbReference type="InterPro" id="IPR006962">
    <property type="entry name" value="P48_Baculovir"/>
</dbReference>
<name>A0A0C5AQ79_9BBAC</name>
<dbReference type="Pfam" id="PF04878">
    <property type="entry name" value="Baculo_p48"/>
    <property type="match status" value="1"/>
</dbReference>
<protein>
    <submittedName>
        <fullName evidence="1">p48/p45</fullName>
    </submittedName>
</protein>
<evidence type="ECO:0000313" key="1">
    <source>
        <dbReference type="EMBL" id="AJK91736.1"/>
    </source>
</evidence>
<dbReference type="EMBL" id="MH170055">
    <property type="protein sequence ID" value="AXS01099.1"/>
    <property type="molecule type" value="Genomic_DNA"/>
</dbReference>
<sequence length="372" mass="43922">MKHEIDYTLRFFKLNDQVAVKFVALLNEADIDTLAFLLAEYFGQQNVIRLKGLTFFSQYRYVIDVIKKDYEERTDNDEEVKKIFKLFVDNEFIGQVPSFQMIMQTMRQFYKPMQCVDVQLCENCAPTKHAECVVCKATYVSHGISLLDSTIQEGWDIYFRPMLGIPLLFFILFRSDMSEVDQEVFSVDNIITNTLLMFFYNLLCDKATPMYWDYKKCQPLISQCKKYVQGMRDDALQYLLTNLNSTTYQTKTYAPLKQFMERHFKNNKHVSKLVHKIFIGFYLRVYLEAAESKTACSHELEVRNVCLIIFKDYKPEEFEEFIHKLAQIKQHLSIVILQNLVIPKECVIQLFNLYNLETDVSRLIAKTVQFVK</sequence>
<dbReference type="EMBL" id="KM371112">
    <property type="protein sequence ID" value="AJK91736.1"/>
    <property type="molecule type" value="Genomic_DNA"/>
</dbReference>
<dbReference type="GeneID" id="23632078"/>
<reference evidence="2" key="3">
    <citation type="journal article" date="2018" name="PLoS ONE">
        <title>Genomic analysis of an Argentinean isolate of Spodoptera frugiperda granulovirus reveals that various baculoviruses code for Lef-7 proteins with three F-box domains.</title>
        <authorList>
            <person name="Ferrelli M.L."/>
            <person name="Pidre M.L."/>
            <person name="Ghiringhelli P.D."/>
            <person name="Torres S."/>
            <person name="Fabre M.L."/>
            <person name="Masson T."/>
            <person name="Cedola M.T."/>
            <person name="Sciocco-Cap A."/>
            <person name="Romanowski V."/>
        </authorList>
    </citation>
    <scope>NUCLEOTIDE SEQUENCE</scope>
    <source>
        <strain evidence="2">ARG</strain>
    </source>
</reference>
<proteinExistence type="predicted"/>
<dbReference type="Proteomes" id="UP000201335">
    <property type="component" value="Segment"/>
</dbReference>
<dbReference type="KEGG" id="vg:23632078"/>
<dbReference type="OrthoDB" id="4662at10239"/>
<reference evidence="1 3" key="2">
    <citation type="journal article" date="2015" name="Viruses">
        <title>The complete sequence of the first Spodoptera frugiperda Betabaculovirus genome: a natural multiple recombinant virus.</title>
        <authorList>
            <person name="Cuartas P.E."/>
            <person name="Barrera G.P."/>
            <person name="Belaich M.N."/>
            <person name="Barreto E."/>
            <person name="Ghiringhelli P.D."/>
            <person name="Villamizar L.F."/>
        </authorList>
    </citation>
    <scope>NUCLEOTIDE SEQUENCE [LARGE SCALE GENOMIC DNA]</scope>
    <source>
        <strain evidence="1">VG008</strain>
    </source>
</reference>
<dbReference type="RefSeq" id="YP_009121861.1">
    <property type="nucleotide sequence ID" value="NC_026511.1"/>
</dbReference>
<reference evidence="1" key="1">
    <citation type="submission" date="2014-08" db="EMBL/GenBank/DDBJ databases">
        <authorList>
            <person name="Cuartas Otalora P.E."/>
            <person name="Barrera Cubillos G.P."/>
            <person name="Barreto Hernandez E."/>
            <person name="Belaich M.N."/>
            <person name="Ghiringhelli P.D."/>
            <person name="Villamizar Rivero L.F."/>
        </authorList>
    </citation>
    <scope>NUCLEOTIDE SEQUENCE</scope>
    <source>
        <strain evidence="1">VG008</strain>
    </source>
</reference>
<evidence type="ECO:0000313" key="3">
    <source>
        <dbReference type="Proteomes" id="UP000201335"/>
    </source>
</evidence>
<organism evidence="1 3">
    <name type="scientific">Spodoptera frugiperda granulovirus</name>
    <dbReference type="NCBI Taxonomy" id="307454"/>
    <lineage>
        <taxon>Viruses</taxon>
        <taxon>Viruses incertae sedis</taxon>
        <taxon>Naldaviricetes</taxon>
        <taxon>Lefavirales</taxon>
        <taxon>Baculoviridae</taxon>
        <taxon>Betabaculovirus</taxon>
        <taxon>Betabaculovirus spofrugiperdae</taxon>
    </lineage>
</organism>